<name>A0A0G1ZXX6_9BACT</name>
<reference evidence="2 3" key="1">
    <citation type="journal article" date="2015" name="Nature">
        <title>rRNA introns, odd ribosomes, and small enigmatic genomes across a large radiation of phyla.</title>
        <authorList>
            <person name="Brown C.T."/>
            <person name="Hug L.A."/>
            <person name="Thomas B.C."/>
            <person name="Sharon I."/>
            <person name="Castelle C.J."/>
            <person name="Singh A."/>
            <person name="Wilkins M.J."/>
            <person name="Williams K.H."/>
            <person name="Banfield J.F."/>
        </authorList>
    </citation>
    <scope>NUCLEOTIDE SEQUENCE [LARGE SCALE GENOMIC DNA]</scope>
</reference>
<dbReference type="AlphaFoldDB" id="A0A0G1ZXX6"/>
<keyword evidence="1" id="KW-0812">Transmembrane</keyword>
<dbReference type="Gene3D" id="3.30.110.170">
    <property type="entry name" value="Protein of unknown function (DUF541), domain 1"/>
    <property type="match status" value="1"/>
</dbReference>
<evidence type="ECO:0000313" key="2">
    <source>
        <dbReference type="EMBL" id="KKW33272.1"/>
    </source>
</evidence>
<dbReference type="Pfam" id="PF04402">
    <property type="entry name" value="SIMPL"/>
    <property type="match status" value="1"/>
</dbReference>
<dbReference type="EMBL" id="LCRI01000002">
    <property type="protein sequence ID" value="KKW33272.1"/>
    <property type="molecule type" value="Genomic_DNA"/>
</dbReference>
<gene>
    <name evidence="2" type="ORF">UY77_C0002G0020</name>
</gene>
<dbReference type="Gene3D" id="3.30.70.2970">
    <property type="entry name" value="Protein of unknown function (DUF541), domain 2"/>
    <property type="match status" value="1"/>
</dbReference>
<evidence type="ECO:0008006" key="4">
    <source>
        <dbReference type="Google" id="ProtNLM"/>
    </source>
</evidence>
<dbReference type="InterPro" id="IPR007497">
    <property type="entry name" value="SIMPL/DUF541"/>
</dbReference>
<proteinExistence type="predicted"/>
<keyword evidence="1" id="KW-1133">Transmembrane helix</keyword>
<accession>A0A0G1ZXX6</accession>
<dbReference type="Proteomes" id="UP000034711">
    <property type="component" value="Unassembled WGS sequence"/>
</dbReference>
<keyword evidence="1" id="KW-0472">Membrane</keyword>
<dbReference type="InterPro" id="IPR052022">
    <property type="entry name" value="26kDa_periplasmic_antigen"/>
</dbReference>
<feature type="transmembrane region" description="Helical" evidence="1">
    <location>
        <begin position="12"/>
        <end position="30"/>
    </location>
</feature>
<dbReference type="GO" id="GO:0006974">
    <property type="term" value="P:DNA damage response"/>
    <property type="evidence" value="ECO:0007669"/>
    <property type="project" value="TreeGrafter"/>
</dbReference>
<evidence type="ECO:0000313" key="3">
    <source>
        <dbReference type="Proteomes" id="UP000034711"/>
    </source>
</evidence>
<dbReference type="PANTHER" id="PTHR34387">
    <property type="entry name" value="SLR1258 PROTEIN"/>
    <property type="match status" value="1"/>
</dbReference>
<protein>
    <recommendedName>
        <fullName evidence="4">26 kDa periplasmic immunogenic protein</fullName>
    </recommendedName>
</protein>
<sequence length="257" mass="28641">MSFWPDWHENKPFSLGLLVLLTFLVMFLWVKIDLIQRQAVMVNKPVPYEHSIVVEGKSKVTGAPNIATVMLTIDTKAGSVVDAQKLNTTIVNKLLEKLKDEGVSKEDIQTSYYSSYENFEWNQSLQKSVSIGWIVSQQLTVKVRDLKKIGSVLEVAGQNGVTNISGPNLTLDDQSHLEAEARLKAIEEASVRARDLEKRLGVRLERVIGYSEWTEGPQSYNTYYAKAEGMGVGGAPEIEPGSVDLTLHVSLTYKLVE</sequence>
<organism evidence="2 3">
    <name type="scientific">Candidatus Uhrbacteria bacterium GW2011_GWA2_53_10</name>
    <dbReference type="NCBI Taxonomy" id="1618980"/>
    <lineage>
        <taxon>Bacteria</taxon>
        <taxon>Candidatus Uhriibacteriota</taxon>
    </lineage>
</organism>
<dbReference type="PANTHER" id="PTHR34387:SF1">
    <property type="entry name" value="PERIPLASMIC IMMUNOGENIC PROTEIN"/>
    <property type="match status" value="1"/>
</dbReference>
<comment type="caution">
    <text evidence="2">The sequence shown here is derived from an EMBL/GenBank/DDBJ whole genome shotgun (WGS) entry which is preliminary data.</text>
</comment>
<evidence type="ECO:0000256" key="1">
    <source>
        <dbReference type="SAM" id="Phobius"/>
    </source>
</evidence>